<feature type="region of interest" description="Disordered" evidence="1">
    <location>
        <begin position="248"/>
        <end position="282"/>
    </location>
</feature>
<dbReference type="AlphaFoldDB" id="A0AAD5RTL4"/>
<gene>
    <name evidence="2" type="ORF">MKZ38_010293</name>
</gene>
<reference evidence="2" key="1">
    <citation type="submission" date="2022-07" db="EMBL/GenBank/DDBJ databases">
        <title>Draft genome sequence of Zalerion maritima ATCC 34329, a (micro)plastics degrading marine fungus.</title>
        <authorList>
            <person name="Paco A."/>
            <person name="Goncalves M.F.M."/>
            <person name="Rocha-Santos T.A.P."/>
            <person name="Alves A."/>
        </authorList>
    </citation>
    <scope>NUCLEOTIDE SEQUENCE</scope>
    <source>
        <strain evidence="2">ATCC 34329</strain>
    </source>
</reference>
<proteinExistence type="predicted"/>
<dbReference type="EMBL" id="JAKWBI020000089">
    <property type="protein sequence ID" value="KAJ2903161.1"/>
    <property type="molecule type" value="Genomic_DNA"/>
</dbReference>
<dbReference type="Proteomes" id="UP001201980">
    <property type="component" value="Unassembled WGS sequence"/>
</dbReference>
<keyword evidence="3" id="KW-1185">Reference proteome</keyword>
<feature type="compositionally biased region" description="Basic residues" evidence="1">
    <location>
        <begin position="259"/>
        <end position="273"/>
    </location>
</feature>
<evidence type="ECO:0000313" key="2">
    <source>
        <dbReference type="EMBL" id="KAJ2903161.1"/>
    </source>
</evidence>
<evidence type="ECO:0000256" key="1">
    <source>
        <dbReference type="SAM" id="MobiDB-lite"/>
    </source>
</evidence>
<comment type="caution">
    <text evidence="2">The sequence shown here is derived from an EMBL/GenBank/DDBJ whole genome shotgun (WGS) entry which is preliminary data.</text>
</comment>
<organism evidence="2 3">
    <name type="scientific">Zalerion maritima</name>
    <dbReference type="NCBI Taxonomy" id="339359"/>
    <lineage>
        <taxon>Eukaryota</taxon>
        <taxon>Fungi</taxon>
        <taxon>Dikarya</taxon>
        <taxon>Ascomycota</taxon>
        <taxon>Pezizomycotina</taxon>
        <taxon>Sordariomycetes</taxon>
        <taxon>Lulworthiomycetidae</taxon>
        <taxon>Lulworthiales</taxon>
        <taxon>Lulworthiaceae</taxon>
        <taxon>Zalerion</taxon>
    </lineage>
</organism>
<evidence type="ECO:0000313" key="3">
    <source>
        <dbReference type="Proteomes" id="UP001201980"/>
    </source>
</evidence>
<protein>
    <submittedName>
        <fullName evidence="2">Uncharacterized protein</fullName>
    </submittedName>
</protein>
<accession>A0AAD5RTL4</accession>
<sequence length="316" mass="36715">MVDLAILSQVWHKVLDPKTTYLPPNGRLPEGRINPHLKLVDIGRSTVVAFIEQGGENFVYWPGVEKSYPRAGWMLLNHPKGRIRDSARDYNQLYQGRRFRTCQWALVPMSRWTRARLADAASAPTEGAFTPSSCCWKDNINCRVPYITVTNPQGTSYIPIAPHSEEAPPPLCHKGKPKRQKVGFELPEEEEEQQKLEEVEKMEKRKAKKDKKRLRYKLRLEVCRAVRDLSWYWQDHFQEQLGRDGKKCRKAKNGFDRHQSRRTTAKSAAKRQRKAEGGKMTRAVSLERVQKRFSFVANDEEECQDYYPATCEYSET</sequence>
<name>A0AAD5RTL4_9PEZI</name>